<name>A0A3E0KVC6_9CHRO</name>
<evidence type="ECO:0000313" key="1">
    <source>
        <dbReference type="EMBL" id="REJ38872.1"/>
    </source>
</evidence>
<evidence type="ECO:0000313" key="2">
    <source>
        <dbReference type="Proteomes" id="UP000256873"/>
    </source>
</evidence>
<proteinExistence type="predicted"/>
<dbReference type="EMBL" id="QQWC01000009">
    <property type="protein sequence ID" value="REJ38872.1"/>
    <property type="molecule type" value="Genomic_DNA"/>
</dbReference>
<gene>
    <name evidence="1" type="ORF">DWQ54_24340</name>
</gene>
<protein>
    <submittedName>
        <fullName evidence="1">Uncharacterized protein</fullName>
    </submittedName>
</protein>
<dbReference type="Proteomes" id="UP000256873">
    <property type="component" value="Unassembled WGS sequence"/>
</dbReference>
<accession>A0A3E0KVC6</accession>
<sequence>MQTNTTSQSSTLMTEEQPQLGKTELLLKNVRKMPIFRQLIPQEAGVGWPIPLRKDGKVYITLPFYGCTPQKGQTLLFPPFATLTLNWANLIPVEYVNLRFRNPAPNLNWEGQIGTFPHPAIAQITRGEYLDKRRELLGMYDEMLDSLSQNNPFTPEWNQHFSQNLHLLIEPSLEPYYRVLGEKFFQRFLPH</sequence>
<organism evidence="1 2">
    <name type="scientific">Microcystis flos-aquae TF09</name>
    <dbReference type="NCBI Taxonomy" id="2060473"/>
    <lineage>
        <taxon>Bacteria</taxon>
        <taxon>Bacillati</taxon>
        <taxon>Cyanobacteriota</taxon>
        <taxon>Cyanophyceae</taxon>
        <taxon>Oscillatoriophycideae</taxon>
        <taxon>Chroococcales</taxon>
        <taxon>Microcystaceae</taxon>
        <taxon>Microcystis</taxon>
    </lineage>
</organism>
<reference evidence="1 2" key="1">
    <citation type="submission" date="2017-10" db="EMBL/GenBank/DDBJ databases">
        <title>A large-scale comparative metagenomic study reveals the eutrophication-driven functional interactions in six Microcystis-epibionts communities.</title>
        <authorList>
            <person name="Li Q."/>
            <person name="Lin F."/>
        </authorList>
    </citation>
    <scope>NUCLEOTIDE SEQUENCE [LARGE SCALE GENOMIC DNA]</scope>
    <source>
        <strain evidence="1">TF09</strain>
    </source>
</reference>
<dbReference type="AlphaFoldDB" id="A0A3E0KVC6"/>
<comment type="caution">
    <text evidence="1">The sequence shown here is derived from an EMBL/GenBank/DDBJ whole genome shotgun (WGS) entry which is preliminary data.</text>
</comment>